<reference evidence="2 3" key="1">
    <citation type="submission" date="2019-02" db="EMBL/GenBank/DDBJ databases">
        <title>Genome sequencing of the rare red list fungi Bondarzewia mesenterica.</title>
        <authorList>
            <person name="Buettner E."/>
            <person name="Kellner H."/>
        </authorList>
    </citation>
    <scope>NUCLEOTIDE SEQUENCE [LARGE SCALE GENOMIC DNA]</scope>
    <source>
        <strain evidence="2 3">DSM 108281</strain>
    </source>
</reference>
<gene>
    <name evidence="2" type="ORF">EW146_g9531</name>
</gene>
<keyword evidence="3" id="KW-1185">Reference proteome</keyword>
<proteinExistence type="predicted"/>
<comment type="caution">
    <text evidence="2">The sequence shown here is derived from an EMBL/GenBank/DDBJ whole genome shotgun (WGS) entry which is preliminary data.</text>
</comment>
<name>A0A4V3XCP8_9AGAM</name>
<dbReference type="EMBL" id="SGPL01000852">
    <property type="protein sequence ID" value="THH06703.1"/>
    <property type="molecule type" value="Genomic_DNA"/>
</dbReference>
<evidence type="ECO:0000313" key="3">
    <source>
        <dbReference type="Proteomes" id="UP000310158"/>
    </source>
</evidence>
<dbReference type="AlphaFoldDB" id="A0A4V3XCP8"/>
<protein>
    <submittedName>
        <fullName evidence="2">Uncharacterized protein</fullName>
    </submittedName>
</protein>
<feature type="non-terminal residue" evidence="2">
    <location>
        <position position="356"/>
    </location>
</feature>
<evidence type="ECO:0000313" key="2">
    <source>
        <dbReference type="EMBL" id="THH06703.1"/>
    </source>
</evidence>
<dbReference type="Proteomes" id="UP000310158">
    <property type="component" value="Unassembled WGS sequence"/>
</dbReference>
<accession>A0A4V3XCP8</accession>
<sequence>MATELKLALQGQWDIIYETIWSDDPRVLRSNQYNGGGQLIQHPSLCPPLPLTINLPEMEVDSMLLGVGRSSTTKVAEVKPRGIREKSMVMVVDKEAEVVKETVDKGKRKVVAGGKVVTAAAGMKQQRMQLVKSSEMVGITEKEEEEEVEVEAPLRKKVVIQSPSALRRPASRVRQVRPARQNEDEEDEEEDEEDELAPVKRKEVAKDAPWGRVLSKVKWVRPAHRDEDEDDIDPSGPCVSKVKCSKSVARSLQAREEGRHPAPSSVIDAAAAAIPSSPEAEPSRSCRRSVQAAKITTPLTAPPTTPATHKVVIREWHGHPMHKEGSTSGVPPSSRMLAKLMKVEVVIPTRGFTRLA</sequence>
<organism evidence="2 3">
    <name type="scientific">Bondarzewia mesenterica</name>
    <dbReference type="NCBI Taxonomy" id="1095465"/>
    <lineage>
        <taxon>Eukaryota</taxon>
        <taxon>Fungi</taxon>
        <taxon>Dikarya</taxon>
        <taxon>Basidiomycota</taxon>
        <taxon>Agaricomycotina</taxon>
        <taxon>Agaricomycetes</taxon>
        <taxon>Russulales</taxon>
        <taxon>Bondarzewiaceae</taxon>
        <taxon>Bondarzewia</taxon>
    </lineage>
</organism>
<evidence type="ECO:0000256" key="1">
    <source>
        <dbReference type="SAM" id="MobiDB-lite"/>
    </source>
</evidence>
<feature type="compositionally biased region" description="Acidic residues" evidence="1">
    <location>
        <begin position="183"/>
        <end position="196"/>
    </location>
</feature>
<feature type="region of interest" description="Disordered" evidence="1">
    <location>
        <begin position="164"/>
        <end position="203"/>
    </location>
</feature>